<dbReference type="RefSeq" id="WP_080766613.1">
    <property type="nucleotide sequence ID" value="NZ_LN648124.1"/>
</dbReference>
<organism evidence="1 2">
    <name type="scientific">Xanthomonas citri pv. citri</name>
    <dbReference type="NCBI Taxonomy" id="611301"/>
    <lineage>
        <taxon>Bacteria</taxon>
        <taxon>Pseudomonadati</taxon>
        <taxon>Pseudomonadota</taxon>
        <taxon>Gammaproteobacteria</taxon>
        <taxon>Lysobacterales</taxon>
        <taxon>Lysobacteraceae</taxon>
        <taxon>Xanthomonas</taxon>
    </lineage>
</organism>
<gene>
    <name evidence="1" type="ORF">XAC3562_300003</name>
</gene>
<protein>
    <submittedName>
        <fullName evidence="1">Uncharacterized protein</fullName>
    </submittedName>
</protein>
<evidence type="ECO:0000313" key="1">
    <source>
        <dbReference type="EMBL" id="CEG16115.1"/>
    </source>
</evidence>
<accession>A0A0U5BS57</accession>
<evidence type="ECO:0000313" key="2">
    <source>
        <dbReference type="Proteomes" id="UP000052230"/>
    </source>
</evidence>
<proteinExistence type="predicted"/>
<dbReference type="Proteomes" id="UP000052230">
    <property type="component" value="Unassembled WGS sequence"/>
</dbReference>
<comment type="caution">
    <text evidence="1">The sequence shown here is derived from an EMBL/GenBank/DDBJ whole genome shotgun (WGS) entry which is preliminary data.</text>
</comment>
<reference evidence="1 2" key="1">
    <citation type="submission" date="2014-09" db="EMBL/GenBank/DDBJ databases">
        <authorList>
            <person name="Regsiter A."/>
        </authorList>
    </citation>
    <scope>NUCLEOTIDE SEQUENCE [LARGE SCALE GENOMIC DNA]</scope>
</reference>
<sequence>MKNLSGRSDRPWELMGVFKDEFILEFNGGIYSDVNGICDKYNFLHERDGAGYRNVGYSGLLLNGKSWIIEPLRLLQPNSYQAFQEAAEPLLLGVMLIEDLRNPGGPPMVRPILFLEVHGRMVEVFATFPGSTYEDGNDCFGSLLSLPDGLAKSWLWRTDGWRIPGSVGEGPMTNRQLIGHPSSRWRDADTYLDSLGKGWKKKYLPKIKESFPDAVTNINGVKRIKFRCFLDTRPVGVGGPEGDQFFVCSTRQDQVVYHVHEGDVENLRVLCNPEDAIDRYCAHVLRRKPGQFDFSDWSEPFRP</sequence>
<dbReference type="EMBL" id="CCXZ01000123">
    <property type="protein sequence ID" value="CEG16115.1"/>
    <property type="molecule type" value="Genomic_DNA"/>
</dbReference>
<dbReference type="AlphaFoldDB" id="A0A0U5BS57"/>
<name>A0A0U5BS57_XANCI</name>
<keyword evidence="2" id="KW-1185">Reference proteome</keyword>